<gene>
    <name evidence="1" type="ORF">PSH67_08150</name>
</gene>
<reference evidence="1 2" key="1">
    <citation type="submission" date="2023-02" db="EMBL/GenBank/DDBJ databases">
        <title>Evolution of Hrp T3SS in non-pathogenic Pseudomonas fluorescens.</title>
        <authorList>
            <person name="Liao K."/>
            <person name="Wei H."/>
            <person name="Gu Y."/>
        </authorList>
    </citation>
    <scope>NUCLEOTIDE SEQUENCE [LARGE SCALE GENOMIC DNA]</scope>
    <source>
        <strain evidence="1 2">FP2043</strain>
    </source>
</reference>
<dbReference type="Proteomes" id="UP001236748">
    <property type="component" value="Chromosome"/>
</dbReference>
<accession>A0ABY9FZ89</accession>
<proteinExistence type="predicted"/>
<dbReference type="RefSeq" id="WP_305390197.1">
    <property type="nucleotide sequence ID" value="NZ_CP117450.1"/>
</dbReference>
<evidence type="ECO:0000313" key="2">
    <source>
        <dbReference type="Proteomes" id="UP001236748"/>
    </source>
</evidence>
<evidence type="ECO:0000313" key="1">
    <source>
        <dbReference type="EMBL" id="WLH08623.1"/>
    </source>
</evidence>
<name>A0ABY9FZ89_9PSED</name>
<sequence length="282" mass="31669">MSYDAKVFNVMVASPGDVLAERALFREVIHEWNAVNSEARKVVLLPVGWETHSSPEMGAEPQEIINQQVLHSCDLLVGIFWTRAGTPTTEFASGTIEEIEKHIAAGRLAMLYFSSTPAVLDDVDDEQYQTLKQFKASCRSRGLFESFDSLAEFRNKFSRQLQQKLNAHEMFKLAQTDTSGGQPTADYVPPTTSSLTDQAKVLLKEVSRDPHGRITYVRYIGGAAMQSNSKSFLESMERREVAKWEGALQQLQEEELIVERGHKGEFFEITAKGYEVADKIVV</sequence>
<organism evidence="1 2">
    <name type="scientific">Pseudomonas lurida</name>
    <dbReference type="NCBI Taxonomy" id="244566"/>
    <lineage>
        <taxon>Bacteria</taxon>
        <taxon>Pseudomonadati</taxon>
        <taxon>Pseudomonadota</taxon>
        <taxon>Gammaproteobacteria</taxon>
        <taxon>Pseudomonadales</taxon>
        <taxon>Pseudomonadaceae</taxon>
        <taxon>Pseudomonas</taxon>
    </lineage>
</organism>
<dbReference type="EMBL" id="CP117450">
    <property type="protein sequence ID" value="WLH08623.1"/>
    <property type="molecule type" value="Genomic_DNA"/>
</dbReference>
<protein>
    <submittedName>
        <fullName evidence="1">DUF4062 domain-containing protein</fullName>
    </submittedName>
</protein>
<keyword evidence="2" id="KW-1185">Reference proteome</keyword>